<name>A0AAW9S1C4_9HYPH</name>
<comment type="function">
    <text evidence="5">Catalyzes the phosphorylation of the 3'-hydroxyl group of dephosphocoenzyme A to form coenzyme A.</text>
</comment>
<evidence type="ECO:0000256" key="5">
    <source>
        <dbReference type="HAMAP-Rule" id="MF_00376"/>
    </source>
</evidence>
<evidence type="ECO:0000313" key="7">
    <source>
        <dbReference type="EMBL" id="MEJ8574963.1"/>
    </source>
</evidence>
<keyword evidence="4 5" id="KW-0173">Coenzyme A biosynthesis</keyword>
<dbReference type="GO" id="GO:0005524">
    <property type="term" value="F:ATP binding"/>
    <property type="evidence" value="ECO:0007669"/>
    <property type="project" value="UniProtKB-UniRule"/>
</dbReference>
<keyword evidence="2 5" id="KW-0547">Nucleotide-binding</keyword>
<organism evidence="7 8">
    <name type="scientific">Microbaculum marinum</name>
    <dbReference type="NCBI Taxonomy" id="1764581"/>
    <lineage>
        <taxon>Bacteria</taxon>
        <taxon>Pseudomonadati</taxon>
        <taxon>Pseudomonadota</taxon>
        <taxon>Alphaproteobacteria</taxon>
        <taxon>Hyphomicrobiales</taxon>
        <taxon>Tepidamorphaceae</taxon>
        <taxon>Microbaculum</taxon>
    </lineage>
</organism>
<sequence length="212" mass="22912">MFLIGLTGSIGMGKSATARMFAARGAAVHDADAEVHRLYEGDAVAPIGAAFPGAVVDGRVDRVELSKLVLGDDAAMKRLERIVHPLVRAADRAFLERARAEGRRFAVAEVPLLFETGGDRRADAVVLVSADPDIQRERVLARPGMSEDKFAAILARQMPDAEKRRRAHFIVDSGNGFPAAEKQVDDILRALAGCTGTAYARRQRQHAAGRQM</sequence>
<comment type="subcellular location">
    <subcellularLocation>
        <location evidence="5">Cytoplasm</location>
    </subcellularLocation>
</comment>
<feature type="binding site" evidence="5">
    <location>
        <begin position="11"/>
        <end position="16"/>
    </location>
    <ligand>
        <name>ATP</name>
        <dbReference type="ChEBI" id="CHEBI:30616"/>
    </ligand>
</feature>
<dbReference type="InterPro" id="IPR001977">
    <property type="entry name" value="Depp_CoAkinase"/>
</dbReference>
<accession>A0AAW9S1C4</accession>
<keyword evidence="5 7" id="KW-0418">Kinase</keyword>
<evidence type="ECO:0000313" key="8">
    <source>
        <dbReference type="Proteomes" id="UP001378188"/>
    </source>
</evidence>
<dbReference type="PANTHER" id="PTHR10695:SF46">
    <property type="entry name" value="BIFUNCTIONAL COENZYME A SYNTHASE-RELATED"/>
    <property type="match status" value="1"/>
</dbReference>
<evidence type="ECO:0000256" key="2">
    <source>
        <dbReference type="ARBA" id="ARBA00022741"/>
    </source>
</evidence>
<keyword evidence="8" id="KW-1185">Reference proteome</keyword>
<dbReference type="HAMAP" id="MF_00376">
    <property type="entry name" value="Dephospho_CoA_kinase"/>
    <property type="match status" value="1"/>
</dbReference>
<evidence type="ECO:0000256" key="4">
    <source>
        <dbReference type="ARBA" id="ARBA00022993"/>
    </source>
</evidence>
<evidence type="ECO:0000256" key="6">
    <source>
        <dbReference type="NCBIfam" id="TIGR00152"/>
    </source>
</evidence>
<dbReference type="PANTHER" id="PTHR10695">
    <property type="entry name" value="DEPHOSPHO-COA KINASE-RELATED"/>
    <property type="match status" value="1"/>
</dbReference>
<dbReference type="GO" id="GO:0004140">
    <property type="term" value="F:dephospho-CoA kinase activity"/>
    <property type="evidence" value="ECO:0007669"/>
    <property type="project" value="UniProtKB-UniRule"/>
</dbReference>
<evidence type="ECO:0000256" key="3">
    <source>
        <dbReference type="ARBA" id="ARBA00022840"/>
    </source>
</evidence>
<keyword evidence="5 7" id="KW-0808">Transferase</keyword>
<comment type="similarity">
    <text evidence="1 5">Belongs to the CoaE family.</text>
</comment>
<protein>
    <recommendedName>
        <fullName evidence="5 6">Dephospho-CoA kinase</fullName>
        <ecNumber evidence="5 6">2.7.1.24</ecNumber>
    </recommendedName>
    <alternativeName>
        <fullName evidence="5">Dephosphocoenzyme A kinase</fullName>
    </alternativeName>
</protein>
<dbReference type="Proteomes" id="UP001378188">
    <property type="component" value="Unassembled WGS sequence"/>
</dbReference>
<evidence type="ECO:0000256" key="1">
    <source>
        <dbReference type="ARBA" id="ARBA00009018"/>
    </source>
</evidence>
<dbReference type="Pfam" id="PF01121">
    <property type="entry name" value="CoaE"/>
    <property type="match status" value="1"/>
</dbReference>
<comment type="pathway">
    <text evidence="5">Cofactor biosynthesis; coenzyme A biosynthesis; CoA from (R)-pantothenate: step 5/5.</text>
</comment>
<keyword evidence="3 5" id="KW-0067">ATP-binding</keyword>
<dbReference type="CDD" id="cd02022">
    <property type="entry name" value="DPCK"/>
    <property type="match status" value="1"/>
</dbReference>
<dbReference type="Gene3D" id="3.40.50.300">
    <property type="entry name" value="P-loop containing nucleotide triphosphate hydrolases"/>
    <property type="match status" value="1"/>
</dbReference>
<comment type="caution">
    <text evidence="7">The sequence shown here is derived from an EMBL/GenBank/DDBJ whole genome shotgun (WGS) entry which is preliminary data.</text>
</comment>
<dbReference type="SUPFAM" id="SSF52540">
    <property type="entry name" value="P-loop containing nucleoside triphosphate hydrolases"/>
    <property type="match status" value="1"/>
</dbReference>
<dbReference type="PROSITE" id="PS51219">
    <property type="entry name" value="DPCK"/>
    <property type="match status" value="1"/>
</dbReference>
<comment type="catalytic activity">
    <reaction evidence="5">
        <text>3'-dephospho-CoA + ATP = ADP + CoA + H(+)</text>
        <dbReference type="Rhea" id="RHEA:18245"/>
        <dbReference type="ChEBI" id="CHEBI:15378"/>
        <dbReference type="ChEBI" id="CHEBI:30616"/>
        <dbReference type="ChEBI" id="CHEBI:57287"/>
        <dbReference type="ChEBI" id="CHEBI:57328"/>
        <dbReference type="ChEBI" id="CHEBI:456216"/>
        <dbReference type="EC" id="2.7.1.24"/>
    </reaction>
</comment>
<dbReference type="RefSeq" id="WP_340332658.1">
    <property type="nucleotide sequence ID" value="NZ_JAZHOF010000015.1"/>
</dbReference>
<dbReference type="GO" id="GO:0005737">
    <property type="term" value="C:cytoplasm"/>
    <property type="evidence" value="ECO:0007669"/>
    <property type="project" value="UniProtKB-SubCell"/>
</dbReference>
<dbReference type="InterPro" id="IPR027417">
    <property type="entry name" value="P-loop_NTPase"/>
</dbReference>
<dbReference type="NCBIfam" id="TIGR00152">
    <property type="entry name" value="dephospho-CoA kinase"/>
    <property type="match status" value="1"/>
</dbReference>
<gene>
    <name evidence="5 7" type="primary">coaE</name>
    <name evidence="7" type="ORF">V3328_26045</name>
</gene>
<dbReference type="EMBL" id="JAZHOF010000015">
    <property type="protein sequence ID" value="MEJ8574963.1"/>
    <property type="molecule type" value="Genomic_DNA"/>
</dbReference>
<proteinExistence type="inferred from homology"/>
<keyword evidence="5" id="KW-0963">Cytoplasm</keyword>
<reference evidence="7 8" key="1">
    <citation type="submission" date="2024-02" db="EMBL/GenBank/DDBJ databases">
        <title>Genome analysis and characterization of Microbaculum marinisediminis sp. nov., isolated from marine sediment.</title>
        <authorList>
            <person name="Du Z.-J."/>
            <person name="Ye Y.-Q."/>
            <person name="Zhang Z.-R."/>
            <person name="Yuan S.-M."/>
            <person name="Zhang X.-Y."/>
        </authorList>
    </citation>
    <scope>NUCLEOTIDE SEQUENCE [LARGE SCALE GENOMIC DNA]</scope>
    <source>
        <strain evidence="7 8">SDUM1044001</strain>
    </source>
</reference>
<dbReference type="AlphaFoldDB" id="A0AAW9S1C4"/>
<dbReference type="EC" id="2.7.1.24" evidence="5 6"/>
<dbReference type="GO" id="GO:0015937">
    <property type="term" value="P:coenzyme A biosynthetic process"/>
    <property type="evidence" value="ECO:0007669"/>
    <property type="project" value="UniProtKB-UniRule"/>
</dbReference>